<dbReference type="EMBL" id="JAAVLN010000001">
    <property type="protein sequence ID" value="NKC02860.1"/>
    <property type="molecule type" value="Genomic_DNA"/>
</dbReference>
<evidence type="ECO:0000259" key="4">
    <source>
        <dbReference type="Pfam" id="PF04577"/>
    </source>
</evidence>
<protein>
    <submittedName>
        <fullName evidence="5">Glycosyltransferase family 61 protein</fullName>
    </submittedName>
</protein>
<keyword evidence="6" id="KW-1185">Reference proteome</keyword>
<keyword evidence="3" id="KW-0325">Glycoprotein</keyword>
<evidence type="ECO:0000313" key="6">
    <source>
        <dbReference type="Proteomes" id="UP000704467"/>
    </source>
</evidence>
<dbReference type="InterPro" id="IPR049625">
    <property type="entry name" value="Glyco_transf_61_cat"/>
</dbReference>
<comment type="caution">
    <text evidence="5">The sequence shown here is derived from an EMBL/GenBank/DDBJ whole genome shotgun (WGS) entry which is preliminary data.</text>
</comment>
<reference evidence="5 6" key="1">
    <citation type="submission" date="2020-03" db="EMBL/GenBank/DDBJ databases">
        <title>Whole genome sequencing of clinical and environmental type strains of Ochrobactrum.</title>
        <authorList>
            <person name="Dharne M."/>
        </authorList>
    </citation>
    <scope>NUCLEOTIDE SEQUENCE [LARGE SCALE GENOMIC DNA]</scope>
    <source>
        <strain evidence="5 6">CIP 109452</strain>
    </source>
</reference>
<evidence type="ECO:0000256" key="2">
    <source>
        <dbReference type="ARBA" id="ARBA00022679"/>
    </source>
</evidence>
<dbReference type="InterPro" id="IPR007657">
    <property type="entry name" value="Glycosyltransferase_61"/>
</dbReference>
<name>A0ABX1DLH2_9HYPH</name>
<feature type="domain" description="Glycosyltransferase 61 catalytic" evidence="4">
    <location>
        <begin position="300"/>
        <end position="484"/>
    </location>
</feature>
<evidence type="ECO:0000256" key="3">
    <source>
        <dbReference type="ARBA" id="ARBA00023180"/>
    </source>
</evidence>
<dbReference type="PANTHER" id="PTHR20961:SF124">
    <property type="entry name" value="GLYCOSYLTRANSFERASE"/>
    <property type="match status" value="1"/>
</dbReference>
<proteinExistence type="predicted"/>
<gene>
    <name evidence="5" type="ORF">HED55_04250</name>
</gene>
<dbReference type="PANTHER" id="PTHR20961">
    <property type="entry name" value="GLYCOSYLTRANSFERASE"/>
    <property type="match status" value="1"/>
</dbReference>
<evidence type="ECO:0000313" key="5">
    <source>
        <dbReference type="EMBL" id="NKC02860.1"/>
    </source>
</evidence>
<accession>A0ABX1DLH2</accession>
<keyword evidence="1" id="KW-0328">Glycosyltransferase</keyword>
<dbReference type="Proteomes" id="UP000704467">
    <property type="component" value="Unassembled WGS sequence"/>
</dbReference>
<dbReference type="Pfam" id="PF04577">
    <property type="entry name" value="Glyco_transf_61"/>
    <property type="match status" value="1"/>
</dbReference>
<organism evidence="5 6">
    <name type="scientific">Brucella haematophila</name>
    <dbReference type="NCBI Taxonomy" id="419474"/>
    <lineage>
        <taxon>Bacteria</taxon>
        <taxon>Pseudomonadati</taxon>
        <taxon>Pseudomonadota</taxon>
        <taxon>Alphaproteobacteria</taxon>
        <taxon>Hyphomicrobiales</taxon>
        <taxon>Brucellaceae</taxon>
        <taxon>Brucella/Ochrobactrum group</taxon>
        <taxon>Brucella</taxon>
    </lineage>
</organism>
<sequence>MFGSGFVEAAASECRLTVRWTERLHMKNVFSQCFEAAWYRQQYQDGIGLIDDVWDHYFQVGWKKGFDPCEFFWGRWYLEKYPDVAAAGMNPLQHYEQYGALELRDPSPLFDTGWYVRTYGVDQKLVNPLSHFLGEGRRCGYIPRADLAVKSFMQGEAIGGHASITLDQIEWKMIHAGQDALHHAIVSTGRAYCAAQQLEIIEQPILREIAHEMRNRGIKHAVAPYSVTLNDVFVIPGSTMLAKESMIISDEIAISPSTASLKLWDRTWRSGDNILLKYKVGLNPKVKSGLHLFKEYEQNYFHFVAELMPKLVYFEQMGFDVSIPLLVSGDLDGRLYELIDLLKHPDRKLLKLDRNVPYLVEKLFYVSDLSLVRDVYDRKPETFDTYLPAPLLTAIVDKVADGNLEPCTRRRRKLFLTRHGRHRKIVNEQEIIDALLKMDFEVIDLSILSIKSQVELFLSADVIVGGTGAGFTNLLWCRPNTKAVVLYPDHPYNNTTFWDQIGAARRLDITYIDGPRANVVTGVHSMHDDFTIDLQQLKDVL</sequence>
<evidence type="ECO:0000256" key="1">
    <source>
        <dbReference type="ARBA" id="ARBA00022676"/>
    </source>
</evidence>
<keyword evidence="2" id="KW-0808">Transferase</keyword>